<dbReference type="EMBL" id="JACVHF010000017">
    <property type="protein sequence ID" value="MBC9785681.1"/>
    <property type="molecule type" value="Genomic_DNA"/>
</dbReference>
<protein>
    <submittedName>
        <fullName evidence="1">Alpha-ribazole kinase</fullName>
    </submittedName>
</protein>
<dbReference type="RefSeq" id="WP_188041123.1">
    <property type="nucleotide sequence ID" value="NZ_JACVHF010000017.1"/>
</dbReference>
<keyword evidence="2" id="KW-1185">Reference proteome</keyword>
<proteinExistence type="predicted"/>
<keyword evidence="1" id="KW-0418">Kinase</keyword>
<evidence type="ECO:0000313" key="1">
    <source>
        <dbReference type="EMBL" id="MBC9785681.1"/>
    </source>
</evidence>
<evidence type="ECO:0000313" key="2">
    <source>
        <dbReference type="Proteomes" id="UP000617402"/>
    </source>
</evidence>
<comment type="caution">
    <text evidence="1">The sequence shown here is derived from an EMBL/GenBank/DDBJ whole genome shotgun (WGS) entry which is preliminary data.</text>
</comment>
<organism evidence="1 2">
    <name type="scientific">Heliobacterium chlorum</name>
    <dbReference type="NCBI Taxonomy" id="2698"/>
    <lineage>
        <taxon>Bacteria</taxon>
        <taxon>Bacillati</taxon>
        <taxon>Bacillota</taxon>
        <taxon>Clostridia</taxon>
        <taxon>Eubacteriales</taxon>
        <taxon>Heliobacteriaceae</taxon>
        <taxon>Heliobacterium</taxon>
    </lineage>
</organism>
<keyword evidence="1" id="KW-0808">Transferase</keyword>
<sequence length="256" mass="27180">MGYHGRDVEVVFLSVDQCLVAACDSCGAIGDKEFDVVSVPQYIVGRFTTRVALLEVLAVGAAPAVVTVAISNEPSPTGEKILAGVRDELKEIGKAELPVVISTEKNIPTKQTGVGVTVVGAVERRGLRIGTTQPGDRMYCLGLPKVGPEVQRADDEKIAQAGHILKLFQIEGVHDVLPVGSRGIRAEAITLANAVGCRFSEWPISSLDLEKSAGPSTCVLFTANREIRLDEFADTPVQVIGEVLSSSSHFSMAPDE</sequence>
<dbReference type="Proteomes" id="UP000617402">
    <property type="component" value="Unassembled WGS sequence"/>
</dbReference>
<dbReference type="GO" id="GO:0016301">
    <property type="term" value="F:kinase activity"/>
    <property type="evidence" value="ECO:0007669"/>
    <property type="project" value="UniProtKB-KW"/>
</dbReference>
<accession>A0ABR7T7L5</accession>
<gene>
    <name evidence="1" type="ORF">H1S01_14410</name>
</gene>
<reference evidence="1 2" key="1">
    <citation type="submission" date="2020-07" db="EMBL/GenBank/DDBJ databases">
        <title>Draft whole-genome sequence of Heliobacterium chlorum DSM 3682, type strain.</title>
        <authorList>
            <person name="Kyndt J.A."/>
            <person name="Meyer T.E."/>
            <person name="Imhoff J.F."/>
        </authorList>
    </citation>
    <scope>NUCLEOTIDE SEQUENCE [LARGE SCALE GENOMIC DNA]</scope>
    <source>
        <strain evidence="1 2">DSM 3682</strain>
    </source>
</reference>
<name>A0ABR7T7L5_HELCL</name>